<evidence type="ECO:0000313" key="2">
    <source>
        <dbReference type="Proteomes" id="UP000425817"/>
    </source>
</evidence>
<dbReference type="Proteomes" id="UP000425817">
    <property type="component" value="Chromosome"/>
</dbReference>
<gene>
    <name evidence="1" type="ORF">GOQ09_23765</name>
</gene>
<dbReference type="OrthoDB" id="8851099at2"/>
<dbReference type="AlphaFoldDB" id="A0A6I6HNX9"/>
<dbReference type="EMBL" id="CP046622">
    <property type="protein sequence ID" value="QGW84402.1"/>
    <property type="molecule type" value="Genomic_DNA"/>
</dbReference>
<accession>A0A6I6HNX9</accession>
<sequence length="224" mass="25482">MKRPEGWLKRLPCFSPDAPFDRAYVECETLAKLADWYDRCMASGRRVSGDELAALVEHVSGLRAREKMARSKRAVEKKADEFAEFFYGRDHYDFGAIRARQIAIEEARREEVPRHTVWTLGSRLWCLRLPKESTATASTHTLKLMELGGQLIRGSLRGTEHAEPLILAFAQGVVLGFSLLAKIDITNALEGLDFWRPCELASIYHVGIDRGQRLRAQGDRNPRR</sequence>
<reference evidence="1 2" key="1">
    <citation type="submission" date="2019-12" db="EMBL/GenBank/DDBJ databases">
        <title>Hybrid Genome Assemblies of two High G+C Isolates from Undergraduate Microbiology Courses.</title>
        <authorList>
            <person name="Ne Ville C.J."/>
            <person name="Enright D."/>
            <person name="Hernandez I."/>
            <person name="Dodsworth J."/>
            <person name="Orwin P.M."/>
        </authorList>
    </citation>
    <scope>NUCLEOTIDE SEQUENCE [LARGE SCALE GENOMIC DNA]</scope>
    <source>
        <strain evidence="1 2">CSUSB</strain>
    </source>
</reference>
<proteinExistence type="predicted"/>
<name>A0A6I6HNX9_VARPD</name>
<protein>
    <submittedName>
        <fullName evidence="1">Uncharacterized protein</fullName>
    </submittedName>
</protein>
<dbReference type="RefSeq" id="WP_157616155.1">
    <property type="nucleotide sequence ID" value="NZ_CP046622.1"/>
</dbReference>
<organism evidence="1 2">
    <name type="scientific">Variovorax paradoxus</name>
    <dbReference type="NCBI Taxonomy" id="34073"/>
    <lineage>
        <taxon>Bacteria</taxon>
        <taxon>Pseudomonadati</taxon>
        <taxon>Pseudomonadota</taxon>
        <taxon>Betaproteobacteria</taxon>
        <taxon>Burkholderiales</taxon>
        <taxon>Comamonadaceae</taxon>
        <taxon>Variovorax</taxon>
    </lineage>
</organism>
<evidence type="ECO:0000313" key="1">
    <source>
        <dbReference type="EMBL" id="QGW84402.1"/>
    </source>
</evidence>